<evidence type="ECO:0000313" key="2">
    <source>
        <dbReference type="Proteomes" id="UP000585474"/>
    </source>
</evidence>
<proteinExistence type="predicted"/>
<dbReference type="Proteomes" id="UP000585474">
    <property type="component" value="Unassembled WGS sequence"/>
</dbReference>
<dbReference type="OrthoDB" id="200660at2759"/>
<dbReference type="AlphaFoldDB" id="A0A7J0GGE4"/>
<protein>
    <submittedName>
        <fullName evidence="1">Uncharacterized protein</fullName>
    </submittedName>
</protein>
<gene>
    <name evidence="1" type="ORF">Acr_21g0004010</name>
</gene>
<sequence length="273" mass="30478">MMSLLMHQPSNTLIKRGQKCQEVLSQSDAKWCSTSNLASHKNNDLFMNRIRGRSENSFAHGKEHEIGASGYPKPLTGKEHLPSSCDSVTTQPLLTRKEDLKPFSVIVNGVTNSGGMGAEPSKFTRTLKGKENKGHNVSMDRSRSKLLMGMRKLYPNYALNNLRKVALKECQYSVIFNMLTCDSVIFNMLTCAVCFTASWHGILKVQFYSRSNMGGDLRFAIAGKQARWIPRSELGTVFLNTDNVRAKAIVAKGLPLLRKLGVLELRRGQRLAQ</sequence>
<comment type="caution">
    <text evidence="1">The sequence shown here is derived from an EMBL/GenBank/DDBJ whole genome shotgun (WGS) entry which is preliminary data.</text>
</comment>
<name>A0A7J0GGE4_9ERIC</name>
<reference evidence="1 2" key="1">
    <citation type="submission" date="2019-07" db="EMBL/GenBank/DDBJ databases">
        <title>De Novo Assembly of kiwifruit Actinidia rufa.</title>
        <authorList>
            <person name="Sugita-Konishi S."/>
            <person name="Sato K."/>
            <person name="Mori E."/>
            <person name="Abe Y."/>
            <person name="Kisaki G."/>
            <person name="Hamano K."/>
            <person name="Suezawa K."/>
            <person name="Otani M."/>
            <person name="Fukuda T."/>
            <person name="Manabe T."/>
            <person name="Gomi K."/>
            <person name="Tabuchi M."/>
            <person name="Akimitsu K."/>
            <person name="Kataoka I."/>
        </authorList>
    </citation>
    <scope>NUCLEOTIDE SEQUENCE [LARGE SCALE GENOMIC DNA]</scope>
    <source>
        <strain evidence="2">cv. Fuchu</strain>
    </source>
</reference>
<accession>A0A7J0GGE4</accession>
<dbReference type="EMBL" id="BJWL01000021">
    <property type="protein sequence ID" value="GFZ09802.1"/>
    <property type="molecule type" value="Genomic_DNA"/>
</dbReference>
<keyword evidence="2" id="KW-1185">Reference proteome</keyword>
<organism evidence="1 2">
    <name type="scientific">Actinidia rufa</name>
    <dbReference type="NCBI Taxonomy" id="165716"/>
    <lineage>
        <taxon>Eukaryota</taxon>
        <taxon>Viridiplantae</taxon>
        <taxon>Streptophyta</taxon>
        <taxon>Embryophyta</taxon>
        <taxon>Tracheophyta</taxon>
        <taxon>Spermatophyta</taxon>
        <taxon>Magnoliopsida</taxon>
        <taxon>eudicotyledons</taxon>
        <taxon>Gunneridae</taxon>
        <taxon>Pentapetalae</taxon>
        <taxon>asterids</taxon>
        <taxon>Ericales</taxon>
        <taxon>Actinidiaceae</taxon>
        <taxon>Actinidia</taxon>
    </lineage>
</organism>
<evidence type="ECO:0000313" key="1">
    <source>
        <dbReference type="EMBL" id="GFZ09802.1"/>
    </source>
</evidence>